<evidence type="ECO:0000256" key="7">
    <source>
        <dbReference type="ARBA" id="ARBA00023237"/>
    </source>
</evidence>
<dbReference type="RefSeq" id="WP_201431793.1">
    <property type="nucleotide sequence ID" value="NZ_JAEQBW010000006.1"/>
</dbReference>
<sequence length="479" mass="54184">MVKNIFLIVLCLCATQLLGQDKWSLQQCIDYALEHNIQIKQSELDAQSADINLFGSRMRSLPDMNANVSFNTSKGRSIDPFTNTIIDQGINSQNASINASVPIFNGFEIRNSVKRDQKNLLASTYDLQSTQNDVILNVVTFYTNILFNMELLETAQLRLGTTQSQQNRVDKQVEIGALPMADLLQIRQQMANDELEVIRAENNLELSKLQLKQALQIPGDVEFEIEIPTLPEPEEEVLIENSSQVYLYALQNQPVIKAARARTESAMYGVGVARSNYFPSLSLNAALSTAYSSAAPDVFPVLGSENQVITQQIGFVQLPDDSQYPVFAEREVPSEFTENTYWNQLDFNQRQFVGLSLNIPIFNKFQVKNNVEQAILTQKNTEYQLINAKNQLQQTIEQAYLDVKSAAKAYSALENSLEAAQLSFDNAEQRLQLGATDAVEYTQIKNDYERVRSDLVRAKYDYIFKLKVLDFYQGKPLNF</sequence>
<evidence type="ECO:0000313" key="8">
    <source>
        <dbReference type="EMBL" id="MBK6266113.1"/>
    </source>
</evidence>
<comment type="similarity">
    <text evidence="2">Belongs to the outer membrane factor (OMF) (TC 1.B.17) family.</text>
</comment>
<evidence type="ECO:0000256" key="3">
    <source>
        <dbReference type="ARBA" id="ARBA00022448"/>
    </source>
</evidence>
<dbReference type="Proteomes" id="UP000611723">
    <property type="component" value="Unassembled WGS sequence"/>
</dbReference>
<comment type="subcellular location">
    <subcellularLocation>
        <location evidence="1">Cell outer membrane</location>
    </subcellularLocation>
</comment>
<dbReference type="PANTHER" id="PTHR30026:SF20">
    <property type="entry name" value="OUTER MEMBRANE PROTEIN TOLC"/>
    <property type="match status" value="1"/>
</dbReference>
<dbReference type="AlphaFoldDB" id="A0A935CCL0"/>
<dbReference type="GO" id="GO:0015562">
    <property type="term" value="F:efflux transmembrane transporter activity"/>
    <property type="evidence" value="ECO:0007669"/>
    <property type="project" value="InterPro"/>
</dbReference>
<dbReference type="Pfam" id="PF02321">
    <property type="entry name" value="OEP"/>
    <property type="match status" value="2"/>
</dbReference>
<accession>A0A935CCL0</accession>
<dbReference type="Gene3D" id="1.20.1600.10">
    <property type="entry name" value="Outer membrane efflux proteins (OEP)"/>
    <property type="match status" value="1"/>
</dbReference>
<evidence type="ECO:0000256" key="4">
    <source>
        <dbReference type="ARBA" id="ARBA00022452"/>
    </source>
</evidence>
<dbReference type="InterPro" id="IPR003423">
    <property type="entry name" value="OMP_efflux"/>
</dbReference>
<dbReference type="InterPro" id="IPR051906">
    <property type="entry name" value="TolC-like"/>
</dbReference>
<evidence type="ECO:0000313" key="9">
    <source>
        <dbReference type="Proteomes" id="UP000611723"/>
    </source>
</evidence>
<keyword evidence="7" id="KW-0998">Cell outer membrane</keyword>
<keyword evidence="5" id="KW-0812">Transmembrane</keyword>
<dbReference type="GO" id="GO:1990281">
    <property type="term" value="C:efflux pump complex"/>
    <property type="evidence" value="ECO:0007669"/>
    <property type="project" value="TreeGrafter"/>
</dbReference>
<dbReference type="GO" id="GO:0015288">
    <property type="term" value="F:porin activity"/>
    <property type="evidence" value="ECO:0007669"/>
    <property type="project" value="TreeGrafter"/>
</dbReference>
<dbReference type="SUPFAM" id="SSF56954">
    <property type="entry name" value="Outer membrane efflux proteins (OEP)"/>
    <property type="match status" value="1"/>
</dbReference>
<evidence type="ECO:0000256" key="1">
    <source>
        <dbReference type="ARBA" id="ARBA00004442"/>
    </source>
</evidence>
<evidence type="ECO:0000256" key="5">
    <source>
        <dbReference type="ARBA" id="ARBA00022692"/>
    </source>
</evidence>
<keyword evidence="6" id="KW-0472">Membrane</keyword>
<dbReference type="PANTHER" id="PTHR30026">
    <property type="entry name" value="OUTER MEMBRANE PROTEIN TOLC"/>
    <property type="match status" value="1"/>
</dbReference>
<evidence type="ECO:0000256" key="6">
    <source>
        <dbReference type="ARBA" id="ARBA00023136"/>
    </source>
</evidence>
<keyword evidence="4" id="KW-1134">Transmembrane beta strand</keyword>
<comment type="caution">
    <text evidence="8">The sequence shown here is derived from an EMBL/GenBank/DDBJ whole genome shotgun (WGS) entry which is preliminary data.</text>
</comment>
<keyword evidence="9" id="KW-1185">Reference proteome</keyword>
<dbReference type="EMBL" id="JAEQBW010000006">
    <property type="protein sequence ID" value="MBK6266113.1"/>
    <property type="molecule type" value="Genomic_DNA"/>
</dbReference>
<gene>
    <name evidence="8" type="ORF">JKA74_13800</name>
</gene>
<proteinExistence type="inferred from homology"/>
<dbReference type="GO" id="GO:0009279">
    <property type="term" value="C:cell outer membrane"/>
    <property type="evidence" value="ECO:0007669"/>
    <property type="project" value="UniProtKB-SubCell"/>
</dbReference>
<protein>
    <submittedName>
        <fullName evidence="8">TolC family protein</fullName>
    </submittedName>
</protein>
<evidence type="ECO:0000256" key="2">
    <source>
        <dbReference type="ARBA" id="ARBA00007613"/>
    </source>
</evidence>
<organism evidence="8 9">
    <name type="scientific">Marivirga aurantiaca</name>
    <dbReference type="NCBI Taxonomy" id="2802615"/>
    <lineage>
        <taxon>Bacteria</taxon>
        <taxon>Pseudomonadati</taxon>
        <taxon>Bacteroidota</taxon>
        <taxon>Cytophagia</taxon>
        <taxon>Cytophagales</taxon>
        <taxon>Marivirgaceae</taxon>
        <taxon>Marivirga</taxon>
    </lineage>
</organism>
<name>A0A935CCL0_9BACT</name>
<keyword evidence="3" id="KW-0813">Transport</keyword>
<reference evidence="8" key="1">
    <citation type="submission" date="2021-01" db="EMBL/GenBank/DDBJ databases">
        <title>Marivirga aurantiaca sp. nov., isolated from intertidal surface sediments.</title>
        <authorList>
            <person name="Zhang M."/>
        </authorList>
    </citation>
    <scope>NUCLEOTIDE SEQUENCE</scope>
    <source>
        <strain evidence="8">S37H4</strain>
    </source>
</reference>